<dbReference type="InterPro" id="IPR001245">
    <property type="entry name" value="Ser-Thr/Tyr_kinase_cat_dom"/>
</dbReference>
<keyword evidence="3 6" id="KW-0547">Nucleotide-binding</keyword>
<gene>
    <name evidence="8" type="ORF">OSB04_012803</name>
</gene>
<dbReference type="InterPro" id="IPR000719">
    <property type="entry name" value="Prot_kinase_dom"/>
</dbReference>
<evidence type="ECO:0000313" key="8">
    <source>
        <dbReference type="EMBL" id="KAJ9558189.1"/>
    </source>
</evidence>
<dbReference type="PANTHER" id="PTHR27003">
    <property type="entry name" value="OS07G0166700 PROTEIN"/>
    <property type="match status" value="1"/>
</dbReference>
<feature type="binding site" evidence="6">
    <location>
        <position position="42"/>
    </location>
    <ligand>
        <name>ATP</name>
        <dbReference type="ChEBI" id="CHEBI:30616"/>
    </ligand>
</feature>
<keyword evidence="4" id="KW-0418">Kinase</keyword>
<dbReference type="PANTHER" id="PTHR27003:SF380">
    <property type="entry name" value="MITOGEN-ACTIVATED PROTEIN (MAP) KINASE KINASE KINASE STE11, CRYPTOCOCCUS-RELATED"/>
    <property type="match status" value="1"/>
</dbReference>
<comment type="caution">
    <text evidence="8">The sequence shown here is derived from an EMBL/GenBank/DDBJ whole genome shotgun (WGS) entry which is preliminary data.</text>
</comment>
<dbReference type="InterPro" id="IPR045272">
    <property type="entry name" value="ANXUR1/2-like"/>
</dbReference>
<feature type="domain" description="Protein kinase" evidence="7">
    <location>
        <begin position="11"/>
        <end position="288"/>
    </location>
</feature>
<dbReference type="InterPro" id="IPR008271">
    <property type="entry name" value="Ser/Thr_kinase_AS"/>
</dbReference>
<dbReference type="GO" id="GO:0004714">
    <property type="term" value="F:transmembrane receptor protein tyrosine kinase activity"/>
    <property type="evidence" value="ECO:0007669"/>
    <property type="project" value="InterPro"/>
</dbReference>
<accession>A0AA38TDS5</accession>
<dbReference type="Proteomes" id="UP001172457">
    <property type="component" value="Chromosome 3"/>
</dbReference>
<dbReference type="Gene3D" id="1.10.510.10">
    <property type="entry name" value="Transferase(Phosphotransferase) domain 1"/>
    <property type="match status" value="1"/>
</dbReference>
<dbReference type="InterPro" id="IPR011009">
    <property type="entry name" value="Kinase-like_dom_sf"/>
</dbReference>
<dbReference type="GO" id="GO:0005524">
    <property type="term" value="F:ATP binding"/>
    <property type="evidence" value="ECO:0007669"/>
    <property type="project" value="UniProtKB-UniRule"/>
</dbReference>
<evidence type="ECO:0000256" key="6">
    <source>
        <dbReference type="PROSITE-ProRule" id="PRU10141"/>
    </source>
</evidence>
<evidence type="ECO:0000256" key="4">
    <source>
        <dbReference type="ARBA" id="ARBA00022777"/>
    </source>
</evidence>
<dbReference type="Pfam" id="PF07714">
    <property type="entry name" value="PK_Tyr_Ser-Thr"/>
    <property type="match status" value="1"/>
</dbReference>
<dbReference type="Gene3D" id="3.30.200.20">
    <property type="entry name" value="Phosphorylase Kinase, domain 1"/>
    <property type="match status" value="1"/>
</dbReference>
<sequence>MKDIILATNNFDPIMKIGYGGFGSVYKGELSSLSGRSMVAFKRLDRRLGQGNIEFWKEITMLSKYKHENLVSLKHFCIEDGEMILVYEYAARASLDRYLEDPSLTWIQRLKICVEVARALQYLHDPILGTQHRLLHRDVKSSNILLDENWTAKVSDFGLSKVGPANQPQTYIFTHPVGTPGYGDPLYFEDGFLTKESDIYSFGVVLFEVLCGRLCCEYHNGQLTCILVPKWKKCYEEKRLDEIILLDLKEQMGHRSLTAFLDIAYRCVKKAREERPKMAEILKELEYAHEQQEIYENRKNRVHLLGLIPTSYGTDGKNQLFMLLKKGMFVDNGKTGSYIEIKVFGKYGVFSNQIWGVGGGYGGGDGDGGGGFGDGGGGGGVGGVCGGGDGGCGGGGVNGGFRDGGGGCGGGGGVGGGFGDGGGGCGGGGGVGGGFGDGGGGGCGGGDGGCGGSDGGGVNGGFGDGGGGCGGGDGGCGGGDGRRRESPEKKMTGMKLSHWLTINKDGETCEIISATKCVHPYAPLFAKPSRFSNAINLITKGIGFILKVNTQFLTPNVTYAINLVFGFNQSNRTDLSCLYIMDDQSYYAKTSNATVREDGWLVTSLYEFTSEQKNHRFKIWIVCLGDLNVTQECFIESIEFRPMRNLICNFDGSMVDGAGGDEETLPLEMKRRRTLARRWRLTAAVMKRCRRWNEETPSVRCRDEEMCRWR</sequence>
<evidence type="ECO:0000256" key="3">
    <source>
        <dbReference type="ARBA" id="ARBA00022741"/>
    </source>
</evidence>
<dbReference type="SMART" id="SM00220">
    <property type="entry name" value="S_TKc"/>
    <property type="match status" value="1"/>
</dbReference>
<evidence type="ECO:0000256" key="5">
    <source>
        <dbReference type="ARBA" id="ARBA00022840"/>
    </source>
</evidence>
<dbReference type="GO" id="GO:0004674">
    <property type="term" value="F:protein serine/threonine kinase activity"/>
    <property type="evidence" value="ECO:0007669"/>
    <property type="project" value="UniProtKB-KW"/>
</dbReference>
<dbReference type="PRINTS" id="PR01228">
    <property type="entry name" value="EGGSHELL"/>
</dbReference>
<protein>
    <recommendedName>
        <fullName evidence="7">Protein kinase domain-containing protein</fullName>
    </recommendedName>
</protein>
<evidence type="ECO:0000256" key="2">
    <source>
        <dbReference type="ARBA" id="ARBA00022679"/>
    </source>
</evidence>
<name>A0AA38TDS5_9ASTR</name>
<evidence type="ECO:0000313" key="9">
    <source>
        <dbReference type="Proteomes" id="UP001172457"/>
    </source>
</evidence>
<organism evidence="8 9">
    <name type="scientific">Centaurea solstitialis</name>
    <name type="common">yellow star-thistle</name>
    <dbReference type="NCBI Taxonomy" id="347529"/>
    <lineage>
        <taxon>Eukaryota</taxon>
        <taxon>Viridiplantae</taxon>
        <taxon>Streptophyta</taxon>
        <taxon>Embryophyta</taxon>
        <taxon>Tracheophyta</taxon>
        <taxon>Spermatophyta</taxon>
        <taxon>Magnoliopsida</taxon>
        <taxon>eudicotyledons</taxon>
        <taxon>Gunneridae</taxon>
        <taxon>Pentapetalae</taxon>
        <taxon>asterids</taxon>
        <taxon>campanulids</taxon>
        <taxon>Asterales</taxon>
        <taxon>Asteraceae</taxon>
        <taxon>Carduoideae</taxon>
        <taxon>Cardueae</taxon>
        <taxon>Centaureinae</taxon>
        <taxon>Centaurea</taxon>
    </lineage>
</organism>
<keyword evidence="5 6" id="KW-0067">ATP-binding</keyword>
<evidence type="ECO:0000256" key="1">
    <source>
        <dbReference type="ARBA" id="ARBA00022527"/>
    </source>
</evidence>
<dbReference type="PROSITE" id="PS50011">
    <property type="entry name" value="PROTEIN_KINASE_DOM"/>
    <property type="match status" value="1"/>
</dbReference>
<keyword evidence="1" id="KW-0723">Serine/threonine-protein kinase</keyword>
<dbReference type="PROSITE" id="PS00108">
    <property type="entry name" value="PROTEIN_KINASE_ST"/>
    <property type="match status" value="1"/>
</dbReference>
<keyword evidence="2" id="KW-0808">Transferase</keyword>
<dbReference type="GO" id="GO:0005886">
    <property type="term" value="C:plasma membrane"/>
    <property type="evidence" value="ECO:0007669"/>
    <property type="project" value="TreeGrafter"/>
</dbReference>
<keyword evidence="9" id="KW-1185">Reference proteome</keyword>
<proteinExistence type="predicted"/>
<dbReference type="InterPro" id="IPR017441">
    <property type="entry name" value="Protein_kinase_ATP_BS"/>
</dbReference>
<reference evidence="8" key="1">
    <citation type="submission" date="2023-03" db="EMBL/GenBank/DDBJ databases">
        <title>Chromosome-scale reference genome and RAD-based genetic map of yellow starthistle (Centaurea solstitialis) reveal putative structural variation and QTLs associated with invader traits.</title>
        <authorList>
            <person name="Reatini B."/>
            <person name="Cang F.A."/>
            <person name="Jiang Q."/>
            <person name="Mckibben M.T.W."/>
            <person name="Barker M.S."/>
            <person name="Rieseberg L.H."/>
            <person name="Dlugosch K.M."/>
        </authorList>
    </citation>
    <scope>NUCLEOTIDE SEQUENCE</scope>
    <source>
        <strain evidence="8">CAN-66</strain>
        <tissue evidence="8">Leaf</tissue>
    </source>
</reference>
<evidence type="ECO:0000259" key="7">
    <source>
        <dbReference type="PROSITE" id="PS50011"/>
    </source>
</evidence>
<dbReference type="AlphaFoldDB" id="A0AA38TDS5"/>
<dbReference type="FunFam" id="3.30.200.20:FF:000039">
    <property type="entry name" value="receptor-like protein kinase FERONIA"/>
    <property type="match status" value="1"/>
</dbReference>
<dbReference type="GO" id="GO:0009506">
    <property type="term" value="C:plasmodesma"/>
    <property type="evidence" value="ECO:0007669"/>
    <property type="project" value="TreeGrafter"/>
</dbReference>
<dbReference type="EMBL" id="JARYMX010000003">
    <property type="protein sequence ID" value="KAJ9558189.1"/>
    <property type="molecule type" value="Genomic_DNA"/>
</dbReference>
<dbReference type="SUPFAM" id="SSF56112">
    <property type="entry name" value="Protein kinase-like (PK-like)"/>
    <property type="match status" value="1"/>
</dbReference>
<dbReference type="PROSITE" id="PS00107">
    <property type="entry name" value="PROTEIN_KINASE_ATP"/>
    <property type="match status" value="1"/>
</dbReference>